<dbReference type="EMBL" id="OC918756">
    <property type="protein sequence ID" value="CAD7650043.1"/>
    <property type="molecule type" value="Genomic_DNA"/>
</dbReference>
<gene>
    <name evidence="2" type="ORF">ONB1V03_LOCUS7605</name>
</gene>
<dbReference type="PANTHER" id="PTHR43313:SF36">
    <property type="entry name" value="D-BETA-HYDROXYBUTYRATE DEHYDROGENASE, MITOCHONDRIAL"/>
    <property type="match status" value="1"/>
</dbReference>
<evidence type="ECO:0000256" key="1">
    <source>
        <dbReference type="ARBA" id="ARBA00023002"/>
    </source>
</evidence>
<dbReference type="OrthoDB" id="47007at2759"/>
<protein>
    <submittedName>
        <fullName evidence="2">Uncharacterized protein</fullName>
    </submittedName>
</protein>
<dbReference type="GO" id="GO:0016491">
    <property type="term" value="F:oxidoreductase activity"/>
    <property type="evidence" value="ECO:0007669"/>
    <property type="project" value="UniProtKB-KW"/>
</dbReference>
<dbReference type="SUPFAM" id="SSF51735">
    <property type="entry name" value="NAD(P)-binding Rossmann-fold domains"/>
    <property type="match status" value="3"/>
</dbReference>
<dbReference type="InterPro" id="IPR002347">
    <property type="entry name" value="SDR_fam"/>
</dbReference>
<proteinExistence type="predicted"/>
<dbReference type="Gene3D" id="3.40.50.720">
    <property type="entry name" value="NAD(P)-binding Rossmann-like Domain"/>
    <property type="match status" value="3"/>
</dbReference>
<name>A0A7R9LY96_9ACAR</name>
<dbReference type="PRINTS" id="PR00081">
    <property type="entry name" value="GDHRDH"/>
</dbReference>
<feature type="non-terminal residue" evidence="2">
    <location>
        <position position="850"/>
    </location>
</feature>
<dbReference type="InterPro" id="IPR036291">
    <property type="entry name" value="NAD(P)-bd_dom_sf"/>
</dbReference>
<evidence type="ECO:0000313" key="2">
    <source>
        <dbReference type="EMBL" id="CAD7650043.1"/>
    </source>
</evidence>
<dbReference type="PANTHER" id="PTHR43313">
    <property type="entry name" value="SHORT-CHAIN DEHYDROGENASE/REDUCTASE FAMILY 9C"/>
    <property type="match status" value="1"/>
</dbReference>
<dbReference type="Pfam" id="PF00106">
    <property type="entry name" value="adh_short"/>
    <property type="match status" value="3"/>
</dbReference>
<dbReference type="PRINTS" id="PR00080">
    <property type="entry name" value="SDRFAMILY"/>
</dbReference>
<sequence>MRTCRSGRCECAGDGYAENPINGRKCEYQSTPRSGNNECTHNDYKENQLNVINCEYQTTTAPVSQQLGENGDCLWSVVNNAGIATVGPLEWGSMDDYHRVFAVNTFSGVRVTRTFLPLIKASKGRIVNVVSMLGRFSSNLIGIYCMSKHAMTAFSDTLRRELRGFGVSVSTIEPAFFRTNIADCSRAGNGVERTWCQTSREVQETYGTSYLAAQKQLSMNIDKLWRMGDDIDIVINDMIDAVQNVEPRVSQHLGKNGDCLWSVVNNAGIATVGPLEWGSMDDYHRVFAVNTFGGVRVTRTFLPLIKASKGRVVNVVSMSGRFSTNIIGIYCMSKHAMTAFLDTLRRELHGFGVRVSTIEPAFFRTNIADCVRIRSKLEGTWSRTSRCDTGVYATVISESSPGAKELITKCRFSDKIHVWEMDVTNVVNNAGIATVGPLEWGSMDDYHRVFAVNTFGGVRVTRTFLPLIKASKGRMINMVSSLSRFSMNGLGVYGMSKHAMIAFSDTLRRELHGFGVRVSTIEPASFRTNINQISQSVDILERTWNNTSQDIQETYGTSYFRAQRKLVMNVHNIWRSGDDIDVVVNDMIDAVQSVEPSISIKCVPDVTQCSTNSDCNTNNNEVCVDGTCRCAANYQSDGTVCQKYTCTTASQCANSWDLLRTCDTTTKTCVCLDISRQNPNNGYKCDLEYVPTCPCGTDPNELCVSGECRCAPDYKYSPVSDKCEPYKCTSSPDNCRQSWDVLRVCADGKCVCNNDILREDTTNGRVCTEHWAPVCGADGDCGDHELCVDGKCRCAPEYGWSAVEGKCMITPCGRCDRLYPWDLMRNCRDGKCGCTDLFVEDPDNGRKCVP</sequence>
<organism evidence="2">
    <name type="scientific">Oppiella nova</name>
    <dbReference type="NCBI Taxonomy" id="334625"/>
    <lineage>
        <taxon>Eukaryota</taxon>
        <taxon>Metazoa</taxon>
        <taxon>Ecdysozoa</taxon>
        <taxon>Arthropoda</taxon>
        <taxon>Chelicerata</taxon>
        <taxon>Arachnida</taxon>
        <taxon>Acari</taxon>
        <taxon>Acariformes</taxon>
        <taxon>Sarcoptiformes</taxon>
        <taxon>Oribatida</taxon>
        <taxon>Brachypylina</taxon>
        <taxon>Oppioidea</taxon>
        <taxon>Oppiidae</taxon>
        <taxon>Oppiella</taxon>
    </lineage>
</organism>
<dbReference type="PROSITE" id="PS00061">
    <property type="entry name" value="ADH_SHORT"/>
    <property type="match status" value="3"/>
</dbReference>
<dbReference type="EMBL" id="CAJPVJ010003931">
    <property type="protein sequence ID" value="CAG2168112.1"/>
    <property type="molecule type" value="Genomic_DNA"/>
</dbReference>
<dbReference type="AlphaFoldDB" id="A0A7R9LY96"/>
<evidence type="ECO:0000313" key="3">
    <source>
        <dbReference type="Proteomes" id="UP000728032"/>
    </source>
</evidence>
<keyword evidence="3" id="KW-1185">Reference proteome</keyword>
<reference evidence="2" key="1">
    <citation type="submission" date="2020-11" db="EMBL/GenBank/DDBJ databases">
        <authorList>
            <person name="Tran Van P."/>
        </authorList>
    </citation>
    <scope>NUCLEOTIDE SEQUENCE</scope>
</reference>
<dbReference type="Proteomes" id="UP000728032">
    <property type="component" value="Unassembled WGS sequence"/>
</dbReference>
<dbReference type="InterPro" id="IPR020904">
    <property type="entry name" value="Sc_DH/Rdtase_CS"/>
</dbReference>
<keyword evidence="1" id="KW-0560">Oxidoreductase</keyword>
<accession>A0A7R9LY96</accession>
<dbReference type="GO" id="GO:0008202">
    <property type="term" value="P:steroid metabolic process"/>
    <property type="evidence" value="ECO:0007669"/>
    <property type="project" value="TreeGrafter"/>
</dbReference>